<dbReference type="InterPro" id="IPR050078">
    <property type="entry name" value="Ribosomal_L11_MeTrfase_PrmA"/>
</dbReference>
<comment type="caution">
    <text evidence="7">The sequence shown here is derived from an EMBL/GenBank/DDBJ whole genome shotgun (WGS) entry which is preliminary data.</text>
</comment>
<keyword evidence="7" id="KW-0689">Ribosomal protein</keyword>
<evidence type="ECO:0000313" key="8">
    <source>
        <dbReference type="Proteomes" id="UP000050909"/>
    </source>
</evidence>
<name>A0A0R1GVX9_9LACO</name>
<dbReference type="SUPFAM" id="SSF53335">
    <property type="entry name" value="S-adenosyl-L-methionine-dependent methyltransferases"/>
    <property type="match status" value="1"/>
</dbReference>
<organism evidence="7 8">
    <name type="scientific">Amylolactobacillus amylotrophicus DSM 20534</name>
    <dbReference type="NCBI Taxonomy" id="1423722"/>
    <lineage>
        <taxon>Bacteria</taxon>
        <taxon>Bacillati</taxon>
        <taxon>Bacillota</taxon>
        <taxon>Bacilli</taxon>
        <taxon>Lactobacillales</taxon>
        <taxon>Lactobacillaceae</taxon>
        <taxon>Amylolactobacillus</taxon>
    </lineage>
</organism>
<gene>
    <name evidence="6" type="primary">prmA</name>
    <name evidence="7" type="ORF">FC62_GL000145</name>
</gene>
<feature type="binding site" evidence="6">
    <location>
        <position position="163"/>
    </location>
    <ligand>
        <name>S-adenosyl-L-methionine</name>
        <dbReference type="ChEBI" id="CHEBI:59789"/>
    </ligand>
</feature>
<evidence type="ECO:0000256" key="5">
    <source>
        <dbReference type="ARBA" id="ARBA00022691"/>
    </source>
</evidence>
<dbReference type="RefSeq" id="WP_056946211.1">
    <property type="nucleotide sequence ID" value="NZ_AZCV01000001.1"/>
</dbReference>
<dbReference type="PANTHER" id="PTHR43648:SF1">
    <property type="entry name" value="ELECTRON TRANSFER FLAVOPROTEIN BETA SUBUNIT LYSINE METHYLTRANSFERASE"/>
    <property type="match status" value="1"/>
</dbReference>
<keyword evidence="3 6" id="KW-0489">Methyltransferase</keyword>
<dbReference type="PATRIC" id="fig|1423722.3.peg.149"/>
<dbReference type="GO" id="GO:0032259">
    <property type="term" value="P:methylation"/>
    <property type="evidence" value="ECO:0007669"/>
    <property type="project" value="UniProtKB-KW"/>
</dbReference>
<dbReference type="CDD" id="cd02440">
    <property type="entry name" value="AdoMet_MTases"/>
    <property type="match status" value="1"/>
</dbReference>
<accession>A0A0R1GVX9</accession>
<evidence type="ECO:0000256" key="4">
    <source>
        <dbReference type="ARBA" id="ARBA00022679"/>
    </source>
</evidence>
<keyword evidence="8" id="KW-1185">Reference proteome</keyword>
<keyword evidence="7" id="KW-0687">Ribonucleoprotein</keyword>
<dbReference type="NCBIfam" id="TIGR00406">
    <property type="entry name" value="prmA"/>
    <property type="match status" value="1"/>
</dbReference>
<evidence type="ECO:0000256" key="6">
    <source>
        <dbReference type="HAMAP-Rule" id="MF_00735"/>
    </source>
</evidence>
<dbReference type="InterPro" id="IPR004498">
    <property type="entry name" value="Ribosomal_PrmA_MeTrfase"/>
</dbReference>
<dbReference type="Gene3D" id="3.40.50.150">
    <property type="entry name" value="Vaccinia Virus protein VP39"/>
    <property type="match status" value="1"/>
</dbReference>
<dbReference type="PANTHER" id="PTHR43648">
    <property type="entry name" value="ELECTRON TRANSFER FLAVOPROTEIN BETA SUBUNIT LYSINE METHYLTRANSFERASE"/>
    <property type="match status" value="1"/>
</dbReference>
<dbReference type="GO" id="GO:0005737">
    <property type="term" value="C:cytoplasm"/>
    <property type="evidence" value="ECO:0007669"/>
    <property type="project" value="UniProtKB-SubCell"/>
</dbReference>
<evidence type="ECO:0000313" key="7">
    <source>
        <dbReference type="EMBL" id="KRK38459.1"/>
    </source>
</evidence>
<keyword evidence="5 6" id="KW-0949">S-adenosyl-L-methionine</keyword>
<feature type="binding site" evidence="6">
    <location>
        <position position="184"/>
    </location>
    <ligand>
        <name>S-adenosyl-L-methionine</name>
        <dbReference type="ChEBI" id="CHEBI:59789"/>
    </ligand>
</feature>
<dbReference type="EC" id="2.1.1.-" evidence="6"/>
<sequence length="314" mass="34617">MKLLQLTIATAQEAEEALTEYLTNELLAQGVEVRRRSDFIAVPNRSHGETIDLASVAALPEDIEVTGYFNATEDAHKLQLLVQAKLAELASYGLQTGTRQITQQVVADTDWSESWKQYYHVVHVTRNLTIVPKWLDYTPVLPDEQTIILDPGLSFGTGTHITTQLALLLIEKALRARQRVLDVGTGSGILSIAAEKLGADQVIATDIDEQAMTAAKENIGLNNSSKIALVQSDLLNNVSGQFDLIVANILTEVLLPLTEQLAEHLAATGRVIMSGIDQDQLPKLEEALRLHGFSITIRVQQERWVALLIERQQD</sequence>
<comment type="subcellular location">
    <subcellularLocation>
        <location evidence="6">Cytoplasm</location>
    </subcellularLocation>
</comment>
<comment type="similarity">
    <text evidence="1 6">Belongs to the methyltransferase superfamily. PrmA family.</text>
</comment>
<evidence type="ECO:0000256" key="3">
    <source>
        <dbReference type="ARBA" id="ARBA00022603"/>
    </source>
</evidence>
<feature type="binding site" evidence="6">
    <location>
        <position position="206"/>
    </location>
    <ligand>
        <name>S-adenosyl-L-methionine</name>
        <dbReference type="ChEBI" id="CHEBI:59789"/>
    </ligand>
</feature>
<proteinExistence type="inferred from homology"/>
<dbReference type="Pfam" id="PF06325">
    <property type="entry name" value="PrmA"/>
    <property type="match status" value="1"/>
</dbReference>
<evidence type="ECO:0000256" key="2">
    <source>
        <dbReference type="ARBA" id="ARBA00022490"/>
    </source>
</evidence>
<reference evidence="7 8" key="1">
    <citation type="journal article" date="2015" name="Genome Announc.">
        <title>Expanding the biotechnology potential of lactobacilli through comparative genomics of 213 strains and associated genera.</title>
        <authorList>
            <person name="Sun Z."/>
            <person name="Harris H.M."/>
            <person name="McCann A."/>
            <person name="Guo C."/>
            <person name="Argimon S."/>
            <person name="Zhang W."/>
            <person name="Yang X."/>
            <person name="Jeffery I.B."/>
            <person name="Cooney J.C."/>
            <person name="Kagawa T.F."/>
            <person name="Liu W."/>
            <person name="Song Y."/>
            <person name="Salvetti E."/>
            <person name="Wrobel A."/>
            <person name="Rasinkangas P."/>
            <person name="Parkhill J."/>
            <person name="Rea M.C."/>
            <person name="O'Sullivan O."/>
            <person name="Ritari J."/>
            <person name="Douillard F.P."/>
            <person name="Paul Ross R."/>
            <person name="Yang R."/>
            <person name="Briner A.E."/>
            <person name="Felis G.E."/>
            <person name="de Vos W.M."/>
            <person name="Barrangou R."/>
            <person name="Klaenhammer T.R."/>
            <person name="Caufield P.W."/>
            <person name="Cui Y."/>
            <person name="Zhang H."/>
            <person name="O'Toole P.W."/>
        </authorList>
    </citation>
    <scope>NUCLEOTIDE SEQUENCE [LARGE SCALE GENOMIC DNA]</scope>
    <source>
        <strain evidence="7 8">DSM 20534</strain>
    </source>
</reference>
<dbReference type="PIRSF" id="PIRSF000401">
    <property type="entry name" value="RPL11_MTase"/>
    <property type="match status" value="1"/>
</dbReference>
<evidence type="ECO:0000256" key="1">
    <source>
        <dbReference type="ARBA" id="ARBA00009741"/>
    </source>
</evidence>
<dbReference type="HAMAP" id="MF_00735">
    <property type="entry name" value="Methyltr_PrmA"/>
    <property type="match status" value="1"/>
</dbReference>
<comment type="catalytic activity">
    <reaction evidence="6">
        <text>L-lysyl-[protein] + 3 S-adenosyl-L-methionine = N(6),N(6),N(6)-trimethyl-L-lysyl-[protein] + 3 S-adenosyl-L-homocysteine + 3 H(+)</text>
        <dbReference type="Rhea" id="RHEA:54192"/>
        <dbReference type="Rhea" id="RHEA-COMP:9752"/>
        <dbReference type="Rhea" id="RHEA-COMP:13826"/>
        <dbReference type="ChEBI" id="CHEBI:15378"/>
        <dbReference type="ChEBI" id="CHEBI:29969"/>
        <dbReference type="ChEBI" id="CHEBI:57856"/>
        <dbReference type="ChEBI" id="CHEBI:59789"/>
        <dbReference type="ChEBI" id="CHEBI:61961"/>
    </reaction>
</comment>
<protein>
    <recommendedName>
        <fullName evidence="6">Ribosomal protein L11 methyltransferase</fullName>
        <shortName evidence="6">L11 Mtase</shortName>
        <ecNumber evidence="6">2.1.1.-</ecNumber>
    </recommendedName>
</protein>
<keyword evidence="2 6" id="KW-0963">Cytoplasm</keyword>
<dbReference type="EMBL" id="AZCV01000001">
    <property type="protein sequence ID" value="KRK38459.1"/>
    <property type="molecule type" value="Genomic_DNA"/>
</dbReference>
<dbReference type="AlphaFoldDB" id="A0A0R1GVX9"/>
<dbReference type="GO" id="GO:0005840">
    <property type="term" value="C:ribosome"/>
    <property type="evidence" value="ECO:0007669"/>
    <property type="project" value="UniProtKB-KW"/>
</dbReference>
<feature type="binding site" evidence="6">
    <location>
        <position position="248"/>
    </location>
    <ligand>
        <name>S-adenosyl-L-methionine</name>
        <dbReference type="ChEBI" id="CHEBI:59789"/>
    </ligand>
</feature>
<dbReference type="InterPro" id="IPR029063">
    <property type="entry name" value="SAM-dependent_MTases_sf"/>
</dbReference>
<comment type="function">
    <text evidence="6">Methylates ribosomal protein L11.</text>
</comment>
<dbReference type="GO" id="GO:0016279">
    <property type="term" value="F:protein-lysine N-methyltransferase activity"/>
    <property type="evidence" value="ECO:0007669"/>
    <property type="project" value="RHEA"/>
</dbReference>
<keyword evidence="4 6" id="KW-0808">Transferase</keyword>
<dbReference type="Proteomes" id="UP000050909">
    <property type="component" value="Unassembled WGS sequence"/>
</dbReference>